<feature type="transmembrane region" description="Helical" evidence="1">
    <location>
        <begin position="85"/>
        <end position="104"/>
    </location>
</feature>
<organism evidence="2 3">
    <name type="scientific">Wujia chipingensis</name>
    <dbReference type="NCBI Taxonomy" id="2763670"/>
    <lineage>
        <taxon>Bacteria</taxon>
        <taxon>Bacillati</taxon>
        <taxon>Bacillota</taxon>
        <taxon>Clostridia</taxon>
        <taxon>Lachnospirales</taxon>
        <taxon>Lachnospiraceae</taxon>
        <taxon>Wujia</taxon>
    </lineage>
</organism>
<dbReference type="RefSeq" id="WP_021984426.1">
    <property type="nucleotide sequence ID" value="NZ_CP060632.1"/>
</dbReference>
<keyword evidence="1" id="KW-0812">Transmembrane</keyword>
<feature type="transmembrane region" description="Helical" evidence="1">
    <location>
        <begin position="36"/>
        <end position="59"/>
    </location>
</feature>
<evidence type="ECO:0000313" key="3">
    <source>
        <dbReference type="Proteomes" id="UP000515819"/>
    </source>
</evidence>
<dbReference type="Proteomes" id="UP000515819">
    <property type="component" value="Chromosome"/>
</dbReference>
<gene>
    <name evidence="2" type="ORF">H9Q76_07720</name>
</gene>
<proteinExistence type="predicted"/>
<evidence type="ECO:0000313" key="2">
    <source>
        <dbReference type="EMBL" id="QNL98644.1"/>
    </source>
</evidence>
<protein>
    <submittedName>
        <fullName evidence="2">Uncharacterized protein</fullName>
    </submittedName>
</protein>
<keyword evidence="1" id="KW-0472">Membrane</keyword>
<dbReference type="KEGG" id="wcp:H9Q76_07720"/>
<feature type="transmembrane region" description="Helical" evidence="1">
    <location>
        <begin position="12"/>
        <end position="30"/>
    </location>
</feature>
<evidence type="ECO:0000256" key="1">
    <source>
        <dbReference type="SAM" id="Phobius"/>
    </source>
</evidence>
<dbReference type="EMBL" id="CP060632">
    <property type="protein sequence ID" value="QNL98644.1"/>
    <property type="molecule type" value="Genomic_DNA"/>
</dbReference>
<keyword evidence="1" id="KW-1133">Transmembrane helix</keyword>
<accession>A0A7G9FJB3</accession>
<keyword evidence="3" id="KW-1185">Reference proteome</keyword>
<name>A0A7G9FJB3_9FIRM</name>
<reference evidence="2 3" key="1">
    <citation type="submission" date="2020-08" db="EMBL/GenBank/DDBJ databases">
        <authorList>
            <person name="Liu C."/>
            <person name="Sun Q."/>
        </authorList>
    </citation>
    <scope>NUCLEOTIDE SEQUENCE [LARGE SCALE GENOMIC DNA]</scope>
    <source>
        <strain evidence="2 3">NSJ-4</strain>
    </source>
</reference>
<dbReference type="AlphaFoldDB" id="A0A7G9FJB3"/>
<sequence>MEGKMTKIEKIMAICSLLILITAIIVRGVIGVNDSGVLVILSFTGLLMWLIFLICAFFPSDWRMTEKQKAKIMNRVEYQNKYRRTLIIIDTILAVIFAVMIMTLG</sequence>